<feature type="transmembrane region" description="Helical" evidence="2">
    <location>
        <begin position="902"/>
        <end position="924"/>
    </location>
</feature>
<dbReference type="CDD" id="cd00130">
    <property type="entry name" value="PAS"/>
    <property type="match status" value="1"/>
</dbReference>
<proteinExistence type="predicted"/>
<dbReference type="SUPFAM" id="SSF55785">
    <property type="entry name" value="PYP-like sensor domain (PAS domain)"/>
    <property type="match status" value="1"/>
</dbReference>
<feature type="transmembrane region" description="Helical" evidence="2">
    <location>
        <begin position="1171"/>
        <end position="1195"/>
    </location>
</feature>
<feature type="transmembrane region" description="Helical" evidence="2">
    <location>
        <begin position="143"/>
        <end position="171"/>
    </location>
</feature>
<evidence type="ECO:0000256" key="1">
    <source>
        <dbReference type="SAM" id="MobiDB-lite"/>
    </source>
</evidence>
<dbReference type="Proteomes" id="UP001470230">
    <property type="component" value="Unassembled WGS sequence"/>
</dbReference>
<keyword evidence="5" id="KW-1185">Reference proteome</keyword>
<evidence type="ECO:0000313" key="4">
    <source>
        <dbReference type="EMBL" id="KAK8871625.1"/>
    </source>
</evidence>
<feature type="transmembrane region" description="Helical" evidence="2">
    <location>
        <begin position="1002"/>
        <end position="1028"/>
    </location>
</feature>
<name>A0ABR2J142_9EUKA</name>
<dbReference type="PANTHER" id="PTHR42264">
    <property type="entry name" value="EPHRIN_REC_LIKE DOMAIN-CONTAINING PROTEIN"/>
    <property type="match status" value="1"/>
</dbReference>
<feature type="transmembrane region" description="Helical" evidence="2">
    <location>
        <begin position="47"/>
        <end position="66"/>
    </location>
</feature>
<protein>
    <recommendedName>
        <fullName evidence="3">PAS domain-containing protein</fullName>
    </recommendedName>
</protein>
<dbReference type="InterPro" id="IPR035965">
    <property type="entry name" value="PAS-like_dom_sf"/>
</dbReference>
<dbReference type="Pfam" id="PF13426">
    <property type="entry name" value="PAS_9"/>
    <property type="match status" value="1"/>
</dbReference>
<reference evidence="4 5" key="1">
    <citation type="submission" date="2024-04" db="EMBL/GenBank/DDBJ databases">
        <title>Tritrichomonas musculus Genome.</title>
        <authorList>
            <person name="Alves-Ferreira E."/>
            <person name="Grigg M."/>
            <person name="Lorenzi H."/>
            <person name="Galac M."/>
        </authorList>
    </citation>
    <scope>NUCLEOTIDE SEQUENCE [LARGE SCALE GENOMIC DNA]</scope>
    <source>
        <strain evidence="4 5">EAF2021</strain>
    </source>
</reference>
<accession>A0ABR2J142</accession>
<feature type="region of interest" description="Disordered" evidence="1">
    <location>
        <begin position="355"/>
        <end position="374"/>
    </location>
</feature>
<comment type="caution">
    <text evidence="4">The sequence shown here is derived from an EMBL/GenBank/DDBJ whole genome shotgun (WGS) entry which is preliminary data.</text>
</comment>
<feature type="transmembrane region" description="Helical" evidence="2">
    <location>
        <begin position="109"/>
        <end position="136"/>
    </location>
</feature>
<evidence type="ECO:0000256" key="2">
    <source>
        <dbReference type="SAM" id="Phobius"/>
    </source>
</evidence>
<feature type="transmembrane region" description="Helical" evidence="2">
    <location>
        <begin position="266"/>
        <end position="288"/>
    </location>
</feature>
<organism evidence="4 5">
    <name type="scientific">Tritrichomonas musculus</name>
    <dbReference type="NCBI Taxonomy" id="1915356"/>
    <lineage>
        <taxon>Eukaryota</taxon>
        <taxon>Metamonada</taxon>
        <taxon>Parabasalia</taxon>
        <taxon>Tritrichomonadida</taxon>
        <taxon>Tritrichomonadidae</taxon>
        <taxon>Tritrichomonas</taxon>
    </lineage>
</organism>
<feature type="compositionally biased region" description="Basic and acidic residues" evidence="1">
    <location>
        <begin position="356"/>
        <end position="370"/>
    </location>
</feature>
<feature type="transmembrane region" description="Helical" evidence="2">
    <location>
        <begin position="241"/>
        <end position="260"/>
    </location>
</feature>
<keyword evidence="2" id="KW-1133">Transmembrane helix</keyword>
<feature type="transmembrane region" description="Helical" evidence="2">
    <location>
        <begin position="1207"/>
        <end position="1228"/>
    </location>
</feature>
<dbReference type="PANTHER" id="PTHR42264:SF6">
    <property type="entry name" value="TRANSMEMBRANE PROTEIN"/>
    <property type="match status" value="1"/>
</dbReference>
<feature type="transmembrane region" description="Helical" evidence="2">
    <location>
        <begin position="191"/>
        <end position="220"/>
    </location>
</feature>
<feature type="transmembrane region" description="Helical" evidence="2">
    <location>
        <begin position="321"/>
        <end position="344"/>
    </location>
</feature>
<sequence length="1664" mass="191455">MKVEDLGLGPSYQVINSNQQLQDAKRDRINFFSFISISQLDSQKLRIFSFIVTLYFLLQVSFVSFWPQLDLTTKDLVEKFDFIRTTPNVKGNLTEAFFFYSTTAQPKTLYIISFIIFGIVIIYVTLSVLCFCLYFFKRIINFSLLLFFNTFVHIISPLLLIPLGFHIGWLITKILQLKHLEELGSNTSSFGSIPVYTAIIVLDCFIYVVIVCVTIANNIFNSNSILICEPYFVTLNGIFKSLFMIVPSVLLLLSNVVPILASSLRYVVVVIHMIFYICMAIWSFWLPFGIVKANSVTSALSISILISDFLCFTTIDLSWYRYLIFIGCFIVFFVLMNLLMKFRIDSILKSKKKKSKREENNQLNENDEHSNNNAIRAPLFGDPNIEPTGFESFSVSKCLFVLKTAIIVKSNVFLDGKLLDLILTKVENDLEKIQLAYYISYFPDFQSIFFSLLTSLKHAQFLPFLKEFQLYQLRCFDNSCHPNSKIDEVENLVNKTSALEIHIRSVWQVIESECRSFNELFENKNENLPKNLKIKANLFSNFDRLSLSIANCHSSWKSLISFYPNNVQVANEYSRFLIKCCGDYIGASEWLTLSKLIEEGKTYKFNPALVSFLRAYPQYAKQVFPKNSVFTNLDDIEIHNKIDTIGQLIEMPETRFEYQRSTLNSYPLSIFVFLLLSIISFLYFVIYWTKSLSSFRHFDQISESLYFIVNTGVLSEQVSKVILNVIMGYGQEPSTGFFPSADDIFNTIYENGWSDRINSIYDFSVIDLYQDHKQQLSFEIEQGLISLDFLHLSALDEVEKGNSFDEFFSLFFNNDQPTVFYLSKNHSITAELNLQSNLVSFFAYYFTISLTGDYSFVDDNDFYHATASGDQALEILDSVSKSILNNNEQVLKKIDYVNSTEIFILVAVYIVFSCVSILIVFVFIKKKFQSIINSLIYFPRSVKKKASYPIINKSASESENTNSTSNNNNNNNYNSNNNDTEFNEGELDDTQIYDSQIKIKNFVLISLSISIILHIALGCILFSFYFVYRKYKSQFISLTELIHYHTFEAAQVIEVVYSVMAANVFGRILPIVDSKYKDVMMRTRQKFSRTHEDRWSYSVDGDCGVGDYYLTIINDLKNKPKCPEWPNKTYHEIIACLSEESGVNAFIDMTDTMINNINDPNLFHTEIFMQYLYFALTNIYYDVGNFAYYLMLATLEKDIDYVNTHQIFGAVSLIVCSLLFILNILIYLKIRGTFRLLFTFISRVNPSEMILNSHLLSSLFGIKNNNKKEIDNSETSYLIQESTLPIIFIDRSTLIEFINIAFSRKFGYEANFIVGQPISTIIEDDSVLFYIDKMKFFGTKESVSRTISIKKDNGSKALYNITIIPIHDSSINKKMKESDLIDIDIENENENETSKETFVNRIAIVFEDKSTEKNLEKKCKNSQQLTDKIASYVYPQVFSLYVEGCLQMCAICLIKLPNSLSKETPVKNLLAQYANIYERITDKLNIYPLLFPLDSRNEIFSVIAFKKNDPTELAIECLNFAFNIIEEFDNLSTSPSSVMCGLKILGQFFAVVETCGELVVGWLGNKIKRVIITGELMERAMKVLDNASRAGTICVSKKTYECLIQHDYLFYEKEIQEEICGSKSIYSIEKNSIIAQARSENEYSSNYGNSSIIFNMKEESVKPY</sequence>
<feature type="transmembrane region" description="Helical" evidence="2">
    <location>
        <begin position="668"/>
        <end position="688"/>
    </location>
</feature>
<gene>
    <name evidence="4" type="ORF">M9Y10_007360</name>
</gene>
<evidence type="ECO:0000259" key="3">
    <source>
        <dbReference type="Pfam" id="PF13426"/>
    </source>
</evidence>
<evidence type="ECO:0000313" key="5">
    <source>
        <dbReference type="Proteomes" id="UP001470230"/>
    </source>
</evidence>
<dbReference type="EMBL" id="JAPFFF010000013">
    <property type="protein sequence ID" value="KAK8871625.1"/>
    <property type="molecule type" value="Genomic_DNA"/>
</dbReference>
<dbReference type="NCBIfam" id="TIGR00229">
    <property type="entry name" value="sensory_box"/>
    <property type="match status" value="1"/>
</dbReference>
<dbReference type="Gene3D" id="3.30.450.20">
    <property type="entry name" value="PAS domain"/>
    <property type="match status" value="1"/>
</dbReference>
<keyword evidence="2" id="KW-0472">Membrane</keyword>
<keyword evidence="2" id="KW-0812">Transmembrane</keyword>
<dbReference type="InterPro" id="IPR000014">
    <property type="entry name" value="PAS"/>
</dbReference>
<feature type="region of interest" description="Disordered" evidence="1">
    <location>
        <begin position="956"/>
        <end position="980"/>
    </location>
</feature>
<feature type="domain" description="PAS" evidence="3">
    <location>
        <begin position="1287"/>
        <end position="1370"/>
    </location>
</feature>